<dbReference type="OrthoDB" id="1647476at2"/>
<evidence type="ECO:0000313" key="2">
    <source>
        <dbReference type="Proteomes" id="UP000260025"/>
    </source>
</evidence>
<dbReference type="AlphaFoldDB" id="A0A3E2VJ65"/>
<sequence>MSCGLQIHKQAVMIEYYLNQAVNKVRGQRNCSLADITMVYDQPIRLTADILSELQDKVRNETELKTIQDIKTKYCTYQGYILSQLDEEVCENLVDDLKRLSE</sequence>
<dbReference type="Proteomes" id="UP000260025">
    <property type="component" value="Unassembled WGS sequence"/>
</dbReference>
<proteinExistence type="predicted"/>
<comment type="caution">
    <text evidence="1">The sequence shown here is derived from an EMBL/GenBank/DDBJ whole genome shotgun (WGS) entry which is preliminary data.</text>
</comment>
<organism evidence="1 2">
    <name type="scientific">Clostridium innocuum</name>
    <dbReference type="NCBI Taxonomy" id="1522"/>
    <lineage>
        <taxon>Bacteria</taxon>
        <taxon>Bacillati</taxon>
        <taxon>Bacillota</taxon>
        <taxon>Clostridia</taxon>
        <taxon>Eubacteriales</taxon>
        <taxon>Clostridiaceae</taxon>
        <taxon>Clostridium</taxon>
    </lineage>
</organism>
<dbReference type="RefSeq" id="WP_117444680.1">
    <property type="nucleotide sequence ID" value="NZ_JAJFEN010000046.1"/>
</dbReference>
<protein>
    <submittedName>
        <fullName evidence="1">Uncharacterized protein</fullName>
    </submittedName>
</protein>
<dbReference type="EMBL" id="QVEV01000044">
    <property type="protein sequence ID" value="RGC10408.1"/>
    <property type="molecule type" value="Genomic_DNA"/>
</dbReference>
<reference evidence="1 2" key="1">
    <citation type="submission" date="2018-08" db="EMBL/GenBank/DDBJ databases">
        <title>A genome reference for cultivated species of the human gut microbiota.</title>
        <authorList>
            <person name="Zou Y."/>
            <person name="Xue W."/>
            <person name="Luo G."/>
        </authorList>
    </citation>
    <scope>NUCLEOTIDE SEQUENCE [LARGE SCALE GENOMIC DNA]</scope>
    <source>
        <strain evidence="1 2">OF01-2LB</strain>
    </source>
</reference>
<evidence type="ECO:0000313" key="1">
    <source>
        <dbReference type="EMBL" id="RGC10408.1"/>
    </source>
</evidence>
<name>A0A3E2VJ65_CLOIN</name>
<gene>
    <name evidence="1" type="ORF">DXA38_19740</name>
</gene>
<accession>A0A3E2VJ65</accession>